<gene>
    <name evidence="2" type="ORF">AAHA92_25461</name>
</gene>
<evidence type="ECO:0000313" key="2">
    <source>
        <dbReference type="EMBL" id="KAL1541209.1"/>
    </source>
</evidence>
<dbReference type="EMBL" id="JBEAFC010000009">
    <property type="protein sequence ID" value="KAL1541209.1"/>
    <property type="molecule type" value="Genomic_DNA"/>
</dbReference>
<proteinExistence type="predicted"/>
<reference evidence="2 3" key="1">
    <citation type="submission" date="2024-06" db="EMBL/GenBank/DDBJ databases">
        <title>A chromosome level genome sequence of Diviner's sage (Salvia divinorum).</title>
        <authorList>
            <person name="Ford S.A."/>
            <person name="Ro D.-K."/>
            <person name="Ness R.W."/>
            <person name="Phillips M.A."/>
        </authorList>
    </citation>
    <scope>NUCLEOTIDE SEQUENCE [LARGE SCALE GENOMIC DNA]</scope>
    <source>
        <strain evidence="2">SAF-2024a</strain>
        <tissue evidence="2">Leaf</tissue>
    </source>
</reference>
<organism evidence="2 3">
    <name type="scientific">Salvia divinorum</name>
    <name type="common">Maria pastora</name>
    <name type="synonym">Diviner's sage</name>
    <dbReference type="NCBI Taxonomy" id="28513"/>
    <lineage>
        <taxon>Eukaryota</taxon>
        <taxon>Viridiplantae</taxon>
        <taxon>Streptophyta</taxon>
        <taxon>Embryophyta</taxon>
        <taxon>Tracheophyta</taxon>
        <taxon>Spermatophyta</taxon>
        <taxon>Magnoliopsida</taxon>
        <taxon>eudicotyledons</taxon>
        <taxon>Gunneridae</taxon>
        <taxon>Pentapetalae</taxon>
        <taxon>asterids</taxon>
        <taxon>lamiids</taxon>
        <taxon>Lamiales</taxon>
        <taxon>Lamiaceae</taxon>
        <taxon>Nepetoideae</taxon>
        <taxon>Mentheae</taxon>
        <taxon>Salviinae</taxon>
        <taxon>Salvia</taxon>
        <taxon>Salvia subgen. Calosphace</taxon>
    </lineage>
</organism>
<evidence type="ECO:0000256" key="1">
    <source>
        <dbReference type="SAM" id="MobiDB-lite"/>
    </source>
</evidence>
<name>A0ABD1GDD5_SALDI</name>
<dbReference type="Proteomes" id="UP001567538">
    <property type="component" value="Unassembled WGS sequence"/>
</dbReference>
<feature type="region of interest" description="Disordered" evidence="1">
    <location>
        <begin position="1"/>
        <end position="20"/>
    </location>
</feature>
<keyword evidence="3" id="KW-1185">Reference proteome</keyword>
<accession>A0ABD1GDD5</accession>
<dbReference type="AlphaFoldDB" id="A0ABD1GDD5"/>
<protein>
    <submittedName>
        <fullName evidence="2">Uncharacterized protein</fullName>
    </submittedName>
</protein>
<comment type="caution">
    <text evidence="2">The sequence shown here is derived from an EMBL/GenBank/DDBJ whole genome shotgun (WGS) entry which is preliminary data.</text>
</comment>
<sequence>MRENPKRITSTKSTDIRATPTLGGLSLSTYPSVQAGGGGGLSTPFNAYYHKKPIDLVALVASWDWES</sequence>
<evidence type="ECO:0000313" key="3">
    <source>
        <dbReference type="Proteomes" id="UP001567538"/>
    </source>
</evidence>